<dbReference type="GO" id="GO:0003677">
    <property type="term" value="F:DNA binding"/>
    <property type="evidence" value="ECO:0007669"/>
    <property type="project" value="UniProtKB-KW"/>
</dbReference>
<keyword evidence="1" id="KW-0805">Transcription regulation</keyword>
<proteinExistence type="predicted"/>
<reference evidence="6" key="1">
    <citation type="submission" date="2023-05" db="EMBL/GenBank/DDBJ databases">
        <title>[olsenella] sp. nov., isolated from a pig farm feces dump.</title>
        <authorList>
            <person name="Chang Y.-H."/>
        </authorList>
    </citation>
    <scope>NUCLEOTIDE SEQUENCE</scope>
    <source>
        <strain evidence="6">YH-ols2217</strain>
    </source>
</reference>
<dbReference type="Pfam" id="PF00356">
    <property type="entry name" value="LacI"/>
    <property type="match status" value="1"/>
</dbReference>
<evidence type="ECO:0000259" key="5">
    <source>
        <dbReference type="PROSITE" id="PS50943"/>
    </source>
</evidence>
<name>A0ABT6ZMM2_9ACTN</name>
<gene>
    <name evidence="6" type="ORF">QJ043_09520</name>
</gene>
<evidence type="ECO:0000256" key="1">
    <source>
        <dbReference type="ARBA" id="ARBA00023015"/>
    </source>
</evidence>
<dbReference type="PANTHER" id="PTHR30146">
    <property type="entry name" value="LACI-RELATED TRANSCRIPTIONAL REPRESSOR"/>
    <property type="match status" value="1"/>
</dbReference>
<dbReference type="InterPro" id="IPR000843">
    <property type="entry name" value="HTH_LacI"/>
</dbReference>
<comment type="caution">
    <text evidence="6">The sequence shown here is derived from an EMBL/GenBank/DDBJ whole genome shotgun (WGS) entry which is preliminary data.</text>
</comment>
<dbReference type="Gene3D" id="3.40.50.2300">
    <property type="match status" value="2"/>
</dbReference>
<sequence>MATTGNSRRRPTISDIAKAAHVSKTTVSRFINGRTDELSPDLAARVEATIRELDYHPSAVARSLRSHRSYTVGVLVANIATPFGTSIVSGVSERLREAGYTAIVVAADDSAQRQGELADTLLRHQVDGLIVNSATDKDHDLVRLGDRGVPVVLVDRAVEGADFDIALSTYDASMRALVEHLAEQGFARAALFTEPFVEVGPRRDRHEAFCAVDCGAFGSPDPEADVFVVNPWEHETVDAALDELLATTDGPPAIVATNTLTLIGAFNAIQRRGLSMPQDVGLCGPDDWGWAHRMGWDWPESLGPGVTTMVTRPYSMGFAAADLMVTRLAQPERAHETRDIPTDVVFRASTLLGRAQAS</sequence>
<protein>
    <submittedName>
        <fullName evidence="6">LacI family DNA-binding transcriptional regulator</fullName>
    </submittedName>
</protein>
<dbReference type="RefSeq" id="WP_283713449.1">
    <property type="nucleotide sequence ID" value="NZ_JASJEW010000004.1"/>
</dbReference>
<evidence type="ECO:0000256" key="2">
    <source>
        <dbReference type="ARBA" id="ARBA00023125"/>
    </source>
</evidence>
<evidence type="ECO:0000256" key="3">
    <source>
        <dbReference type="ARBA" id="ARBA00023163"/>
    </source>
</evidence>
<dbReference type="PROSITE" id="PS50943">
    <property type="entry name" value="HTH_CROC1"/>
    <property type="match status" value="1"/>
</dbReference>
<dbReference type="EMBL" id="JASJEX010000005">
    <property type="protein sequence ID" value="MDJ1130313.1"/>
    <property type="molecule type" value="Genomic_DNA"/>
</dbReference>
<dbReference type="InterPro" id="IPR010982">
    <property type="entry name" value="Lambda_DNA-bd_dom_sf"/>
</dbReference>
<dbReference type="PROSITE" id="PS50932">
    <property type="entry name" value="HTH_LACI_2"/>
    <property type="match status" value="1"/>
</dbReference>
<evidence type="ECO:0000313" key="6">
    <source>
        <dbReference type="EMBL" id="MDJ1130313.1"/>
    </source>
</evidence>
<dbReference type="Gene3D" id="1.10.260.40">
    <property type="entry name" value="lambda repressor-like DNA-binding domains"/>
    <property type="match status" value="1"/>
</dbReference>
<evidence type="ECO:0000313" key="7">
    <source>
        <dbReference type="Proteomes" id="UP001431693"/>
    </source>
</evidence>
<feature type="domain" description="HTH lacI-type" evidence="4">
    <location>
        <begin position="11"/>
        <end position="66"/>
    </location>
</feature>
<accession>A0ABT6ZMM2</accession>
<keyword evidence="2 6" id="KW-0238">DNA-binding</keyword>
<dbReference type="Proteomes" id="UP001431693">
    <property type="component" value="Unassembled WGS sequence"/>
</dbReference>
<keyword evidence="3" id="KW-0804">Transcription</keyword>
<organism evidence="6 7">
    <name type="scientific">Kribbibacterium absianum</name>
    <dbReference type="NCBI Taxonomy" id="3044210"/>
    <lineage>
        <taxon>Bacteria</taxon>
        <taxon>Bacillati</taxon>
        <taxon>Actinomycetota</taxon>
        <taxon>Coriobacteriia</taxon>
        <taxon>Coriobacteriales</taxon>
        <taxon>Kribbibacteriaceae</taxon>
        <taxon>Kribbibacterium</taxon>
    </lineage>
</organism>
<keyword evidence="7" id="KW-1185">Reference proteome</keyword>
<dbReference type="SMART" id="SM00354">
    <property type="entry name" value="HTH_LACI"/>
    <property type="match status" value="1"/>
</dbReference>
<dbReference type="SUPFAM" id="SSF53822">
    <property type="entry name" value="Periplasmic binding protein-like I"/>
    <property type="match status" value="1"/>
</dbReference>
<dbReference type="PANTHER" id="PTHR30146:SF145">
    <property type="entry name" value="RIBOSE OPERON REPRESSOR"/>
    <property type="match status" value="1"/>
</dbReference>
<dbReference type="Pfam" id="PF00532">
    <property type="entry name" value="Peripla_BP_1"/>
    <property type="match status" value="1"/>
</dbReference>
<feature type="domain" description="HTH cro/C1-type" evidence="5">
    <location>
        <begin position="12"/>
        <end position="56"/>
    </location>
</feature>
<evidence type="ECO:0000259" key="4">
    <source>
        <dbReference type="PROSITE" id="PS50932"/>
    </source>
</evidence>
<dbReference type="SUPFAM" id="SSF47413">
    <property type="entry name" value="lambda repressor-like DNA-binding domains"/>
    <property type="match status" value="1"/>
</dbReference>
<dbReference type="InterPro" id="IPR028082">
    <property type="entry name" value="Peripla_BP_I"/>
</dbReference>
<dbReference type="InterPro" id="IPR001761">
    <property type="entry name" value="Peripla_BP/Lac1_sug-bd_dom"/>
</dbReference>
<dbReference type="CDD" id="cd01392">
    <property type="entry name" value="HTH_LacI"/>
    <property type="match status" value="1"/>
</dbReference>
<dbReference type="InterPro" id="IPR001387">
    <property type="entry name" value="Cro/C1-type_HTH"/>
</dbReference>
<dbReference type="PROSITE" id="PS00356">
    <property type="entry name" value="HTH_LACI_1"/>
    <property type="match status" value="1"/>
</dbReference>